<organism evidence="2 3">
    <name type="scientific">Erythroxylum novogranatense</name>
    <dbReference type="NCBI Taxonomy" id="1862640"/>
    <lineage>
        <taxon>Eukaryota</taxon>
        <taxon>Viridiplantae</taxon>
        <taxon>Streptophyta</taxon>
        <taxon>Embryophyta</taxon>
        <taxon>Tracheophyta</taxon>
        <taxon>Spermatophyta</taxon>
        <taxon>Magnoliopsida</taxon>
        <taxon>eudicotyledons</taxon>
        <taxon>Gunneridae</taxon>
        <taxon>Pentapetalae</taxon>
        <taxon>rosids</taxon>
        <taxon>fabids</taxon>
        <taxon>Malpighiales</taxon>
        <taxon>Erythroxylaceae</taxon>
        <taxon>Erythroxylum</taxon>
    </lineage>
</organism>
<dbReference type="GO" id="GO:0016298">
    <property type="term" value="F:lipase activity"/>
    <property type="evidence" value="ECO:0007669"/>
    <property type="project" value="TreeGrafter"/>
</dbReference>
<protein>
    <submittedName>
        <fullName evidence="2">Uncharacterized protein</fullName>
    </submittedName>
</protein>
<name>A0AAV8TMA7_9ROSI</name>
<gene>
    <name evidence="2" type="ORF">K2173_017407</name>
</gene>
<keyword evidence="3" id="KW-1185">Reference proteome</keyword>
<proteinExistence type="predicted"/>
<accession>A0AAV8TMA7</accession>
<evidence type="ECO:0000256" key="1">
    <source>
        <dbReference type="ARBA" id="ARBA00022729"/>
    </source>
</evidence>
<dbReference type="Proteomes" id="UP001159364">
    <property type="component" value="Linkage Group LG04"/>
</dbReference>
<dbReference type="PANTHER" id="PTHR45966:SF13">
    <property type="entry name" value="GDSL ESTERASE_LIPASE"/>
    <property type="match status" value="1"/>
</dbReference>
<evidence type="ECO:0000313" key="2">
    <source>
        <dbReference type="EMBL" id="KAJ8767363.1"/>
    </source>
</evidence>
<dbReference type="AlphaFoldDB" id="A0AAV8TMA7"/>
<dbReference type="PANTHER" id="PTHR45966">
    <property type="entry name" value="GDSL-LIKE LIPASE/ACYLHYDROLASE"/>
    <property type="match status" value="1"/>
</dbReference>
<comment type="caution">
    <text evidence="2">The sequence shown here is derived from an EMBL/GenBank/DDBJ whole genome shotgun (WGS) entry which is preliminary data.</text>
</comment>
<dbReference type="EMBL" id="JAIWQS010000004">
    <property type="protein sequence ID" value="KAJ8767363.1"/>
    <property type="molecule type" value="Genomic_DNA"/>
</dbReference>
<evidence type="ECO:0000313" key="3">
    <source>
        <dbReference type="Proteomes" id="UP001159364"/>
    </source>
</evidence>
<dbReference type="InterPro" id="IPR036514">
    <property type="entry name" value="SGNH_hydro_sf"/>
</dbReference>
<dbReference type="InterPro" id="IPR044552">
    <property type="entry name" value="GLIP1-5/GLL25"/>
</dbReference>
<keyword evidence="1" id="KW-0732">Signal</keyword>
<sequence>MKTIPESRANYEPYAPTGRFFDGRVIVDFIVCNFVHIFFIKIYQHKIKYFEELQTSLTEKLGEENAKELVTEAVNLFSIGSNDNIGGYIENPKMQELYCPEKYEGIKTYQLILHKKGAGKFVFLSMCPLGCIPALRAVNLEASNNGGCLEAASALARAHNSGLNNGGCLEAVSTLARALNSALNNGGCLEAASALARAHDSALKAVLANFEVPFSKHNVASSCHRIISAYSPGGVGSPALLLNLEYHAA</sequence>
<dbReference type="Gene3D" id="3.40.50.1110">
    <property type="entry name" value="SGNH hydrolase"/>
    <property type="match status" value="1"/>
</dbReference>
<reference evidence="2 3" key="1">
    <citation type="submission" date="2021-09" db="EMBL/GenBank/DDBJ databases">
        <title>Genomic insights and catalytic innovation underlie evolution of tropane alkaloids biosynthesis.</title>
        <authorList>
            <person name="Wang Y.-J."/>
            <person name="Tian T."/>
            <person name="Huang J.-P."/>
            <person name="Huang S.-X."/>
        </authorList>
    </citation>
    <scope>NUCLEOTIDE SEQUENCE [LARGE SCALE GENOMIC DNA]</scope>
    <source>
        <strain evidence="2">KIB-2018</strain>
        <tissue evidence="2">Leaf</tissue>
    </source>
</reference>